<dbReference type="InterPro" id="IPR000536">
    <property type="entry name" value="Nucl_hrmn_rcpt_lig-bd"/>
</dbReference>
<evidence type="ECO:0000256" key="14">
    <source>
        <dbReference type="ARBA" id="ARBA00023170"/>
    </source>
</evidence>
<feature type="domain" description="Nuclear receptor" evidence="20">
    <location>
        <begin position="251"/>
        <end position="326"/>
    </location>
</feature>
<dbReference type="GO" id="GO:0005634">
    <property type="term" value="C:nucleus"/>
    <property type="evidence" value="ECO:0007669"/>
    <property type="project" value="UniProtKB-SubCell"/>
</dbReference>
<dbReference type="GO" id="GO:0043565">
    <property type="term" value="F:sequence-specific DNA binding"/>
    <property type="evidence" value="ECO:0007669"/>
    <property type="project" value="InterPro"/>
</dbReference>
<proteinExistence type="inferred from homology"/>
<evidence type="ECO:0000256" key="1">
    <source>
        <dbReference type="ARBA" id="ARBA00004123"/>
    </source>
</evidence>
<evidence type="ECO:0008006" key="24">
    <source>
        <dbReference type="Google" id="ProtNLM"/>
    </source>
</evidence>
<keyword evidence="7" id="KW-0862">Zinc</keyword>
<dbReference type="SMART" id="SM00399">
    <property type="entry name" value="ZnF_C4"/>
    <property type="match status" value="1"/>
</dbReference>
<keyword evidence="14" id="KW-0675">Receptor</keyword>
<evidence type="ECO:0000256" key="9">
    <source>
        <dbReference type="ARBA" id="ARBA00023015"/>
    </source>
</evidence>
<dbReference type="SUPFAM" id="SSF48508">
    <property type="entry name" value="Nuclear receptor ligand-binding domain"/>
    <property type="match status" value="1"/>
</dbReference>
<evidence type="ECO:0000259" key="21">
    <source>
        <dbReference type="PROSITE" id="PS51843"/>
    </source>
</evidence>
<keyword evidence="11" id="KW-0969">Cilium</keyword>
<evidence type="ECO:0000256" key="17">
    <source>
        <dbReference type="ARBA" id="ARBA00023273"/>
    </source>
</evidence>
<feature type="transmembrane region" description="Helical" evidence="19">
    <location>
        <begin position="403"/>
        <end position="424"/>
    </location>
</feature>
<evidence type="ECO:0000313" key="22">
    <source>
        <dbReference type="EMBL" id="CAF0964851.1"/>
    </source>
</evidence>
<evidence type="ECO:0000256" key="6">
    <source>
        <dbReference type="ARBA" id="ARBA00022771"/>
    </source>
</evidence>
<dbReference type="Pfam" id="PF05914">
    <property type="entry name" value="RIB43A"/>
    <property type="match status" value="1"/>
</dbReference>
<name>A0A814E5E0_9BILA</name>
<dbReference type="InterPro" id="IPR013088">
    <property type="entry name" value="Znf_NHR/GATA"/>
</dbReference>
<evidence type="ECO:0000256" key="18">
    <source>
        <dbReference type="ARBA" id="ARBA00046435"/>
    </source>
</evidence>
<keyword evidence="17" id="KW-0966">Cell projection</keyword>
<comment type="similarity">
    <text evidence="3">Belongs to the RIB43A family.</text>
</comment>
<dbReference type="InterPro" id="IPR001628">
    <property type="entry name" value="Znf_hrmn_rcpt"/>
</dbReference>
<evidence type="ECO:0000256" key="7">
    <source>
        <dbReference type="ARBA" id="ARBA00022833"/>
    </source>
</evidence>
<evidence type="ECO:0000256" key="15">
    <source>
        <dbReference type="ARBA" id="ARBA00023212"/>
    </source>
</evidence>
<evidence type="ECO:0000256" key="16">
    <source>
        <dbReference type="ARBA" id="ARBA00023242"/>
    </source>
</evidence>
<protein>
    <recommendedName>
        <fullName evidence="24">Nuclear receptor domain-containing protein</fullName>
    </recommendedName>
</protein>
<dbReference type="Gene3D" id="1.10.565.10">
    <property type="entry name" value="Retinoid X Receptor"/>
    <property type="match status" value="1"/>
</dbReference>
<evidence type="ECO:0000256" key="4">
    <source>
        <dbReference type="ARBA" id="ARBA00022490"/>
    </source>
</evidence>
<dbReference type="PRINTS" id="PR00047">
    <property type="entry name" value="STROIDFINGER"/>
</dbReference>
<evidence type="ECO:0000259" key="20">
    <source>
        <dbReference type="PROSITE" id="PS51030"/>
    </source>
</evidence>
<keyword evidence="6" id="KW-0863">Zinc-finger</keyword>
<comment type="subunit">
    <text evidence="18">Microtubule inner protein component of sperm flagellar doublet microtubules.</text>
</comment>
<dbReference type="Gene3D" id="3.30.50.10">
    <property type="entry name" value="Erythroid Transcription Factor GATA-1, subunit A"/>
    <property type="match status" value="1"/>
</dbReference>
<sequence>MYKLDIPLDLKETAAIERRRRAEKERQGRIFNAKYRQIGIDKEALNQQIEDRNWLEELEQKRANALAQDAIRNDKIAQLLERRQEYDERENNRAINEFRALHQQPPAQREWDLNDPDYLKKDMPARVSDDDPRCGLSSLQKFQGEDLNSCARKKYQQEQLREWSRMQQEDQQRAQQQQQAADHLFYAKQNELDQRSIELQQAEEDCRKAINESIKNYNDALVKNDLIQYIQSPKINDNKNISFINNHRKLFNLCDVCNDKATGIHYGLATCEGCKGFFKRTVQNKRKYRCNKNGSCIIDKSHRNRCQYCRFRKCLIKGMVIGAVRYDRTPGGRTPANVMQLYKYKNEKNQQMNKISNDKFNELFDLNLFYCFDQLLILDILFNHLRPLINHEILLTQESIKNICYLLIDTFINWYYTLPIYSIINIDLKQFIFNDQWLNYIILLIFYFLKIHYNHINLISYSKCLQRLFNYTENKFLSSLSYRIFNQFFYFLSTFFNINITNTEFILLSILLILCSNQTNKINFNLFENIYKILYTYEMNTFLSEQPDRFNRLLYFSEQIQFITQILLTNQHFHLPFLLFPN</sequence>
<evidence type="ECO:0000256" key="8">
    <source>
        <dbReference type="ARBA" id="ARBA00022846"/>
    </source>
</evidence>
<keyword evidence="4" id="KW-0963">Cytoplasm</keyword>
<evidence type="ECO:0000256" key="19">
    <source>
        <dbReference type="SAM" id="Phobius"/>
    </source>
</evidence>
<dbReference type="GO" id="GO:0008270">
    <property type="term" value="F:zinc ion binding"/>
    <property type="evidence" value="ECO:0007669"/>
    <property type="project" value="UniProtKB-KW"/>
</dbReference>
<dbReference type="AlphaFoldDB" id="A0A814E5E0"/>
<keyword evidence="16" id="KW-0539">Nucleus</keyword>
<keyword evidence="9" id="KW-0805">Transcription regulation</keyword>
<dbReference type="InterPro" id="IPR008805">
    <property type="entry name" value="RIB43A"/>
</dbReference>
<keyword evidence="19" id="KW-0472">Membrane</keyword>
<comment type="subcellular location">
    <subcellularLocation>
        <location evidence="2">Cytoplasm</location>
        <location evidence="2">Cytoskeleton</location>
        <location evidence="2">Flagellum axoneme</location>
    </subcellularLocation>
    <subcellularLocation>
        <location evidence="1">Nucleus</location>
    </subcellularLocation>
</comment>
<dbReference type="Pfam" id="PF00105">
    <property type="entry name" value="zf-C4"/>
    <property type="match status" value="1"/>
</dbReference>
<keyword evidence="12" id="KW-0238">DNA-binding</keyword>
<evidence type="ECO:0000313" key="23">
    <source>
        <dbReference type="Proteomes" id="UP000663889"/>
    </source>
</evidence>
<feature type="transmembrane region" description="Helical" evidence="19">
    <location>
        <begin position="436"/>
        <end position="453"/>
    </location>
</feature>
<evidence type="ECO:0000256" key="3">
    <source>
        <dbReference type="ARBA" id="ARBA00006875"/>
    </source>
</evidence>
<keyword evidence="15" id="KW-0206">Cytoskeleton</keyword>
<evidence type="ECO:0000256" key="12">
    <source>
        <dbReference type="ARBA" id="ARBA00023125"/>
    </source>
</evidence>
<keyword evidence="13" id="KW-0804">Transcription</keyword>
<dbReference type="InterPro" id="IPR035500">
    <property type="entry name" value="NHR-like_dom_sf"/>
</dbReference>
<evidence type="ECO:0000256" key="11">
    <source>
        <dbReference type="ARBA" id="ARBA00023069"/>
    </source>
</evidence>
<dbReference type="Proteomes" id="UP000663889">
    <property type="component" value="Unassembled WGS sequence"/>
</dbReference>
<evidence type="ECO:0000256" key="13">
    <source>
        <dbReference type="ARBA" id="ARBA00023163"/>
    </source>
</evidence>
<dbReference type="PROSITE" id="PS00031">
    <property type="entry name" value="NUCLEAR_REC_DBD_1"/>
    <property type="match status" value="1"/>
</dbReference>
<keyword evidence="19" id="KW-1133">Transmembrane helix</keyword>
<dbReference type="FunFam" id="3.30.50.10:FF:000006">
    <property type="entry name" value="Nuclear receptor subfamily 5 group A member"/>
    <property type="match status" value="1"/>
</dbReference>
<evidence type="ECO:0000256" key="5">
    <source>
        <dbReference type="ARBA" id="ARBA00022723"/>
    </source>
</evidence>
<feature type="domain" description="NR LBD" evidence="21">
    <location>
        <begin position="372"/>
        <end position="582"/>
    </location>
</feature>
<gene>
    <name evidence="22" type="ORF">SEV965_LOCUS8930</name>
</gene>
<feature type="transmembrane region" description="Helical" evidence="19">
    <location>
        <begin position="488"/>
        <end position="514"/>
    </location>
</feature>
<keyword evidence="19" id="KW-0812">Transmembrane</keyword>
<dbReference type="EMBL" id="CAJNOU010000338">
    <property type="protein sequence ID" value="CAF0964851.1"/>
    <property type="molecule type" value="Genomic_DNA"/>
</dbReference>
<dbReference type="PROSITE" id="PS51030">
    <property type="entry name" value="NUCLEAR_REC_DBD_2"/>
    <property type="match status" value="1"/>
</dbReference>
<accession>A0A814E5E0</accession>
<dbReference type="SUPFAM" id="SSF57716">
    <property type="entry name" value="Glucocorticoid receptor-like (DNA-binding domain)"/>
    <property type="match status" value="1"/>
</dbReference>
<keyword evidence="10" id="KW-0175">Coiled coil</keyword>
<evidence type="ECO:0000256" key="10">
    <source>
        <dbReference type="ARBA" id="ARBA00023054"/>
    </source>
</evidence>
<keyword evidence="5" id="KW-0479">Metal-binding</keyword>
<evidence type="ECO:0000256" key="2">
    <source>
        <dbReference type="ARBA" id="ARBA00004611"/>
    </source>
</evidence>
<reference evidence="22" key="1">
    <citation type="submission" date="2021-02" db="EMBL/GenBank/DDBJ databases">
        <authorList>
            <person name="Nowell W R."/>
        </authorList>
    </citation>
    <scope>NUCLEOTIDE SEQUENCE</scope>
</reference>
<organism evidence="22 23">
    <name type="scientific">Rotaria sordida</name>
    <dbReference type="NCBI Taxonomy" id="392033"/>
    <lineage>
        <taxon>Eukaryota</taxon>
        <taxon>Metazoa</taxon>
        <taxon>Spiralia</taxon>
        <taxon>Gnathifera</taxon>
        <taxon>Rotifera</taxon>
        <taxon>Eurotatoria</taxon>
        <taxon>Bdelloidea</taxon>
        <taxon>Philodinida</taxon>
        <taxon>Philodinidae</taxon>
        <taxon>Rotaria</taxon>
    </lineage>
</organism>
<dbReference type="PROSITE" id="PS51843">
    <property type="entry name" value="NR_LBD"/>
    <property type="match status" value="1"/>
</dbReference>
<keyword evidence="8" id="KW-0282">Flagellum</keyword>
<comment type="caution">
    <text evidence="22">The sequence shown here is derived from an EMBL/GenBank/DDBJ whole genome shotgun (WGS) entry which is preliminary data.</text>
</comment>
<dbReference type="PANTHER" id="PTHR14517:SF6">
    <property type="entry name" value="RE41410P"/>
    <property type="match status" value="1"/>
</dbReference>
<dbReference type="GO" id="GO:0003700">
    <property type="term" value="F:DNA-binding transcription factor activity"/>
    <property type="evidence" value="ECO:0007669"/>
    <property type="project" value="InterPro"/>
</dbReference>
<dbReference type="PANTHER" id="PTHR14517">
    <property type="entry name" value="RIB43A-RELATED"/>
    <property type="match status" value="1"/>
</dbReference>